<protein>
    <submittedName>
        <fullName evidence="4">Putative AbiEii toxin of type IV toxin-antitoxin system</fullName>
    </submittedName>
</protein>
<proteinExistence type="predicted"/>
<dbReference type="InterPro" id="IPR003959">
    <property type="entry name" value="ATPase_AAA_core"/>
</dbReference>
<gene>
    <name evidence="4" type="ORF">EV138_1084</name>
</gene>
<dbReference type="GO" id="GO:0016887">
    <property type="term" value="F:ATP hydrolysis activity"/>
    <property type="evidence" value="ECO:0007669"/>
    <property type="project" value="InterPro"/>
</dbReference>
<sequence length="533" mass="58980">MIDRIVIKGYRLFKDLDLQPHQGMNIIVGDNEAGKSTLMEAIAMALTGRISGRWAREELNPYWFNQDVVAEYFRSLATDQPLPLPEILIELYLTNDDDALQPLLGVHNSRQEAVPGVRIKITPSSDFAVECAEYLASEDRPDILPVEFYDVEWLDFSDGPLKRRPKDLGVSVIDSRTIRSTSGVDYHTREMLGDYVDAKERAAISVAHRNARHTITRTTLNTVNERIAAEAPGIHDRAIGLQMDQSSSASWESGIVPQVADVPFAMAGQGQQAAIKVALAMNRSATGTAFVLVEEPENHLSHTSLTKLVSRIETLAGSRQVFLTTHSSFVLNRLGLDKLILLHAGKTMQFAELSTGTVKYFKKLSGYDTLRLVLAEKIVLVEGPSDEMLFERAFQDKHGVPPIARGVDVISMGGVALARSLAVCAALDRRLAALRDNDNKAPSHWRDLYAQYLENGVRELFIGDPIDGRTLEPQLIKANGGEAHVRTLLNYTGDKTVPEYMTSNKTEAALRIAESKAQVNFPKYLLDAIDFVA</sequence>
<dbReference type="Proteomes" id="UP000295151">
    <property type="component" value="Unassembled WGS sequence"/>
</dbReference>
<evidence type="ECO:0000313" key="5">
    <source>
        <dbReference type="Proteomes" id="UP000295151"/>
    </source>
</evidence>
<dbReference type="CDD" id="cd01026">
    <property type="entry name" value="TOPRIM_OLD"/>
    <property type="match status" value="1"/>
</dbReference>
<dbReference type="PANTHER" id="PTHR43581:SF2">
    <property type="entry name" value="EXCINUCLEASE ATPASE SUBUNIT"/>
    <property type="match status" value="1"/>
</dbReference>
<dbReference type="EMBL" id="SOCE01000001">
    <property type="protein sequence ID" value="TDU87560.1"/>
    <property type="molecule type" value="Genomic_DNA"/>
</dbReference>
<dbReference type="RefSeq" id="WP_133977318.1">
    <property type="nucleotide sequence ID" value="NZ_SOCE01000001.1"/>
</dbReference>
<dbReference type="Pfam" id="PF20469">
    <property type="entry name" value="OLD-like_TOPRIM"/>
    <property type="match status" value="1"/>
</dbReference>
<feature type="domain" description="Rad50/SbcC-type AAA" evidence="2">
    <location>
        <begin position="4"/>
        <end position="52"/>
    </location>
</feature>
<dbReference type="InterPro" id="IPR051396">
    <property type="entry name" value="Bact_Antivir_Def_Nuclease"/>
</dbReference>
<name>A0A4R7T6N8_9ACTN</name>
<dbReference type="Pfam" id="PF13476">
    <property type="entry name" value="AAA_23"/>
    <property type="match status" value="1"/>
</dbReference>
<reference evidence="4 5" key="1">
    <citation type="submission" date="2019-03" db="EMBL/GenBank/DDBJ databases">
        <title>Genomic Encyclopedia of Type Strains, Phase III (KMG-III): the genomes of soil and plant-associated and newly described type strains.</title>
        <authorList>
            <person name="Whitman W."/>
        </authorList>
    </citation>
    <scope>NUCLEOTIDE SEQUENCE [LARGE SCALE GENOMIC DNA]</scope>
    <source>
        <strain evidence="4 5">VKM Ac-2575</strain>
    </source>
</reference>
<evidence type="ECO:0000259" key="2">
    <source>
        <dbReference type="Pfam" id="PF13476"/>
    </source>
</evidence>
<organism evidence="4 5">
    <name type="scientific">Kribbella voronezhensis</name>
    <dbReference type="NCBI Taxonomy" id="2512212"/>
    <lineage>
        <taxon>Bacteria</taxon>
        <taxon>Bacillati</taxon>
        <taxon>Actinomycetota</taxon>
        <taxon>Actinomycetes</taxon>
        <taxon>Propionibacteriales</taxon>
        <taxon>Kribbellaceae</taxon>
        <taxon>Kribbella</taxon>
    </lineage>
</organism>
<dbReference type="GO" id="GO:0005524">
    <property type="term" value="F:ATP binding"/>
    <property type="evidence" value="ECO:0007669"/>
    <property type="project" value="InterPro"/>
</dbReference>
<feature type="domain" description="ATPase AAA-type core" evidence="1">
    <location>
        <begin position="261"/>
        <end position="332"/>
    </location>
</feature>
<dbReference type="InterPro" id="IPR034139">
    <property type="entry name" value="TOPRIM_OLD"/>
</dbReference>
<dbReference type="GO" id="GO:0006302">
    <property type="term" value="P:double-strand break repair"/>
    <property type="evidence" value="ECO:0007669"/>
    <property type="project" value="InterPro"/>
</dbReference>
<evidence type="ECO:0000313" key="4">
    <source>
        <dbReference type="EMBL" id="TDU87560.1"/>
    </source>
</evidence>
<feature type="domain" description="OLD protein-like TOPRIM" evidence="3">
    <location>
        <begin position="374"/>
        <end position="438"/>
    </location>
</feature>
<dbReference type="InterPro" id="IPR027417">
    <property type="entry name" value="P-loop_NTPase"/>
</dbReference>
<evidence type="ECO:0000259" key="1">
    <source>
        <dbReference type="Pfam" id="PF13304"/>
    </source>
</evidence>
<dbReference type="SUPFAM" id="SSF52540">
    <property type="entry name" value="P-loop containing nucleoside triphosphate hydrolases"/>
    <property type="match status" value="1"/>
</dbReference>
<evidence type="ECO:0000259" key="3">
    <source>
        <dbReference type="Pfam" id="PF20469"/>
    </source>
</evidence>
<dbReference type="AlphaFoldDB" id="A0A4R7T6N8"/>
<dbReference type="OrthoDB" id="3237462at2"/>
<dbReference type="Gene3D" id="3.40.50.300">
    <property type="entry name" value="P-loop containing nucleotide triphosphate hydrolases"/>
    <property type="match status" value="2"/>
</dbReference>
<comment type="caution">
    <text evidence="4">The sequence shown here is derived from an EMBL/GenBank/DDBJ whole genome shotgun (WGS) entry which is preliminary data.</text>
</comment>
<accession>A0A4R7T6N8</accession>
<dbReference type="PANTHER" id="PTHR43581">
    <property type="entry name" value="ATP/GTP PHOSPHATASE"/>
    <property type="match status" value="1"/>
</dbReference>
<keyword evidence="5" id="KW-1185">Reference proteome</keyword>
<dbReference type="Pfam" id="PF13304">
    <property type="entry name" value="AAA_21"/>
    <property type="match status" value="1"/>
</dbReference>
<dbReference type="InterPro" id="IPR038729">
    <property type="entry name" value="Rad50/SbcC_AAA"/>
</dbReference>